<keyword evidence="2" id="KW-1185">Reference proteome</keyword>
<name>A0ACC0DHE1_9PEZI</name>
<organism evidence="1 2">
    <name type="scientific">Hypoxylon rubiginosum</name>
    <dbReference type="NCBI Taxonomy" id="110542"/>
    <lineage>
        <taxon>Eukaryota</taxon>
        <taxon>Fungi</taxon>
        <taxon>Dikarya</taxon>
        <taxon>Ascomycota</taxon>
        <taxon>Pezizomycotina</taxon>
        <taxon>Sordariomycetes</taxon>
        <taxon>Xylariomycetidae</taxon>
        <taxon>Xylariales</taxon>
        <taxon>Hypoxylaceae</taxon>
        <taxon>Hypoxylon</taxon>
    </lineage>
</organism>
<comment type="caution">
    <text evidence="1">The sequence shown here is derived from an EMBL/GenBank/DDBJ whole genome shotgun (WGS) entry which is preliminary data.</text>
</comment>
<evidence type="ECO:0000313" key="1">
    <source>
        <dbReference type="EMBL" id="KAI6092179.1"/>
    </source>
</evidence>
<gene>
    <name evidence="1" type="ORF">F4821DRAFT_225083</name>
</gene>
<sequence length="309" mass="33456">MGHSHSVLHSHHKHNKEKKPDQSKMTGSRVWVITGASSGFGLELAKVIASHGDRVIATSRNPKKLTGLPEGITAAHLDQNEPLPQIQAAMKDIINIHGTVDIVVANAGYVQTGTVEESSPEETLKQYQANVFGPINVYRAILPHMREKRSGTLVTFGSIGAWFSINSCNLYNSSKAAIRNLSLGLAEEIKPFGIRHTLIEPGFFRTALLKPGQNMTNTDNTRIADYAEMNKNAKAAFDSWDGKQPGDPHKGAAILYDVITSTGVAEGRELPSFMPLGSDSIAEIKKDAQAVIDSINAWESIASKSDFTG</sequence>
<dbReference type="EMBL" id="MU394284">
    <property type="protein sequence ID" value="KAI6092179.1"/>
    <property type="molecule type" value="Genomic_DNA"/>
</dbReference>
<proteinExistence type="predicted"/>
<protein>
    <submittedName>
        <fullName evidence="1">Uncharacterized protein</fullName>
    </submittedName>
</protein>
<evidence type="ECO:0000313" key="2">
    <source>
        <dbReference type="Proteomes" id="UP001497680"/>
    </source>
</evidence>
<dbReference type="Proteomes" id="UP001497680">
    <property type="component" value="Unassembled WGS sequence"/>
</dbReference>
<reference evidence="1 2" key="1">
    <citation type="journal article" date="2022" name="New Phytol.">
        <title>Ecological generalism drives hyperdiversity of secondary metabolite gene clusters in xylarialean endophytes.</title>
        <authorList>
            <person name="Franco M.E.E."/>
            <person name="Wisecaver J.H."/>
            <person name="Arnold A.E."/>
            <person name="Ju Y.M."/>
            <person name="Slot J.C."/>
            <person name="Ahrendt S."/>
            <person name="Moore L.P."/>
            <person name="Eastman K.E."/>
            <person name="Scott K."/>
            <person name="Konkel Z."/>
            <person name="Mondo S.J."/>
            <person name="Kuo A."/>
            <person name="Hayes R.D."/>
            <person name="Haridas S."/>
            <person name="Andreopoulos B."/>
            <person name="Riley R."/>
            <person name="LaButti K."/>
            <person name="Pangilinan J."/>
            <person name="Lipzen A."/>
            <person name="Amirebrahimi M."/>
            <person name="Yan J."/>
            <person name="Adam C."/>
            <person name="Keymanesh K."/>
            <person name="Ng V."/>
            <person name="Louie K."/>
            <person name="Northen T."/>
            <person name="Drula E."/>
            <person name="Henrissat B."/>
            <person name="Hsieh H.M."/>
            <person name="Youens-Clark K."/>
            <person name="Lutzoni F."/>
            <person name="Miadlikowska J."/>
            <person name="Eastwood D.C."/>
            <person name="Hamelin R.C."/>
            <person name="Grigoriev I.V."/>
            <person name="U'Ren J.M."/>
        </authorList>
    </citation>
    <scope>NUCLEOTIDE SEQUENCE [LARGE SCALE GENOMIC DNA]</scope>
    <source>
        <strain evidence="1 2">ER1909</strain>
    </source>
</reference>
<accession>A0ACC0DHE1</accession>